<comment type="caution">
    <text evidence="7">The sequence shown here is derived from an EMBL/GenBank/DDBJ whole genome shotgun (WGS) entry which is preliminary data.</text>
</comment>
<evidence type="ECO:0000256" key="3">
    <source>
        <dbReference type="ARBA" id="ARBA00022989"/>
    </source>
</evidence>
<evidence type="ECO:0000256" key="6">
    <source>
        <dbReference type="SAM" id="Phobius"/>
    </source>
</evidence>
<evidence type="ECO:0000313" key="7">
    <source>
        <dbReference type="EMBL" id="PRX45903.1"/>
    </source>
</evidence>
<evidence type="ECO:0000256" key="2">
    <source>
        <dbReference type="ARBA" id="ARBA00022692"/>
    </source>
</evidence>
<protein>
    <submittedName>
        <fullName evidence="7">Magnesium transporter NIPA</fullName>
    </submittedName>
</protein>
<keyword evidence="8" id="KW-1185">Reference proteome</keyword>
<evidence type="ECO:0000313" key="8">
    <source>
        <dbReference type="Proteomes" id="UP000238362"/>
    </source>
</evidence>
<evidence type="ECO:0000256" key="1">
    <source>
        <dbReference type="ARBA" id="ARBA00004141"/>
    </source>
</evidence>
<evidence type="ECO:0000256" key="4">
    <source>
        <dbReference type="ARBA" id="ARBA00023136"/>
    </source>
</evidence>
<keyword evidence="3 6" id="KW-1133">Transmembrane helix</keyword>
<name>A0A2T0LR24_9PSEU</name>
<dbReference type="GO" id="GO:0016020">
    <property type="term" value="C:membrane"/>
    <property type="evidence" value="ECO:0007669"/>
    <property type="project" value="UniProtKB-SubCell"/>
</dbReference>
<reference evidence="7 8" key="1">
    <citation type="submission" date="2018-03" db="EMBL/GenBank/DDBJ databases">
        <title>Genomic Encyclopedia of Type Strains, Phase III (KMG-III): the genomes of soil and plant-associated and newly described type strains.</title>
        <authorList>
            <person name="Whitman W."/>
        </authorList>
    </citation>
    <scope>NUCLEOTIDE SEQUENCE [LARGE SCALE GENOMIC DNA]</scope>
    <source>
        <strain evidence="7 8">CGMCC 4.7125</strain>
    </source>
</reference>
<evidence type="ECO:0000256" key="5">
    <source>
        <dbReference type="SAM" id="MobiDB-lite"/>
    </source>
</evidence>
<feature type="transmembrane region" description="Helical" evidence="6">
    <location>
        <begin position="142"/>
        <end position="162"/>
    </location>
</feature>
<gene>
    <name evidence="7" type="ORF">B0I33_10849</name>
</gene>
<keyword evidence="2 6" id="KW-0812">Transmembrane</keyword>
<dbReference type="GO" id="GO:0015095">
    <property type="term" value="F:magnesium ion transmembrane transporter activity"/>
    <property type="evidence" value="ECO:0007669"/>
    <property type="project" value="InterPro"/>
</dbReference>
<dbReference type="OrthoDB" id="3568345at2"/>
<keyword evidence="4 6" id="KW-0472">Membrane</keyword>
<organism evidence="7 8">
    <name type="scientific">Prauserella shujinwangii</name>
    <dbReference type="NCBI Taxonomy" id="1453103"/>
    <lineage>
        <taxon>Bacteria</taxon>
        <taxon>Bacillati</taxon>
        <taxon>Actinomycetota</taxon>
        <taxon>Actinomycetes</taxon>
        <taxon>Pseudonocardiales</taxon>
        <taxon>Pseudonocardiaceae</taxon>
        <taxon>Prauserella</taxon>
    </lineage>
</organism>
<feature type="transmembrane region" description="Helical" evidence="6">
    <location>
        <begin position="227"/>
        <end position="255"/>
    </location>
</feature>
<comment type="subcellular location">
    <subcellularLocation>
        <location evidence="1">Membrane</location>
        <topology evidence="1">Multi-pass membrane protein</topology>
    </subcellularLocation>
</comment>
<sequence length="316" mass="32690">MNGDGGMLWIAVPTAVLGAAAFGLTGALQHRAARQTDIGGTVSFELVLTLLRHPLWLASLLTNGLGIAMQWLALSLAPLVMVQPLLVTALIFAVISSSVLRRHRPDRVVLLGSGLCVAGLAAFFLLARPTGGGREGLSLSEVLPLAGGLAVILLGCLTAAVRHPGRVRVLALATATGVLYGVTAGLAKLAAEDLRHGVLTMLTSWHVYLVLVCGVTGFVLNQNAFRVGIALAPALAVIVGLDPLVSIGVGALWLGERLNDAPAAVAGQVLAVGVLLAGIAVLSKRAPQAAQAEEQAERKRSGKGGERRSWRRARPV</sequence>
<feature type="compositionally biased region" description="Basic and acidic residues" evidence="5">
    <location>
        <begin position="295"/>
        <end position="308"/>
    </location>
</feature>
<dbReference type="EMBL" id="PVNH01000008">
    <property type="protein sequence ID" value="PRX45903.1"/>
    <property type="molecule type" value="Genomic_DNA"/>
</dbReference>
<feature type="transmembrane region" description="Helical" evidence="6">
    <location>
        <begin position="80"/>
        <end position="101"/>
    </location>
</feature>
<dbReference type="Proteomes" id="UP000238362">
    <property type="component" value="Unassembled WGS sequence"/>
</dbReference>
<feature type="transmembrane region" description="Helical" evidence="6">
    <location>
        <begin position="169"/>
        <end position="191"/>
    </location>
</feature>
<feature type="transmembrane region" description="Helical" evidence="6">
    <location>
        <begin position="261"/>
        <end position="282"/>
    </location>
</feature>
<feature type="transmembrane region" description="Helical" evidence="6">
    <location>
        <begin position="6"/>
        <end position="28"/>
    </location>
</feature>
<dbReference type="RefSeq" id="WP_146147533.1">
    <property type="nucleotide sequence ID" value="NZ_PVNH01000008.1"/>
</dbReference>
<dbReference type="Pfam" id="PF05653">
    <property type="entry name" value="Mg_trans_NIPA"/>
    <property type="match status" value="1"/>
</dbReference>
<feature type="transmembrane region" description="Helical" evidence="6">
    <location>
        <begin position="197"/>
        <end position="220"/>
    </location>
</feature>
<feature type="region of interest" description="Disordered" evidence="5">
    <location>
        <begin position="286"/>
        <end position="316"/>
    </location>
</feature>
<feature type="transmembrane region" description="Helical" evidence="6">
    <location>
        <begin position="55"/>
        <end position="74"/>
    </location>
</feature>
<feature type="transmembrane region" description="Helical" evidence="6">
    <location>
        <begin position="108"/>
        <end position="127"/>
    </location>
</feature>
<dbReference type="AlphaFoldDB" id="A0A2T0LR24"/>
<dbReference type="PANTHER" id="PTHR40761:SF1">
    <property type="entry name" value="CONSERVED INTEGRAL MEMBRANE ALANINE VALINE AND LEUCINE RICH PROTEIN-RELATED"/>
    <property type="match status" value="1"/>
</dbReference>
<dbReference type="NCBIfam" id="NF038012">
    <property type="entry name" value="DMT_1"/>
    <property type="match status" value="1"/>
</dbReference>
<accession>A0A2T0LR24</accession>
<dbReference type="PANTHER" id="PTHR40761">
    <property type="entry name" value="CONSERVED INTEGRAL MEMBRANE ALANINE VALINE AND LEUCINE RICH PROTEIN-RELATED"/>
    <property type="match status" value="1"/>
</dbReference>
<dbReference type="InterPro" id="IPR008521">
    <property type="entry name" value="Mg_trans_NIPA"/>
</dbReference>
<proteinExistence type="predicted"/>